<evidence type="ECO:0000256" key="4">
    <source>
        <dbReference type="ARBA" id="ARBA00023002"/>
    </source>
</evidence>
<comment type="function">
    <text evidence="7 14">Catalyzes the formation of sulfite from adenosine 5'-phosphosulfate (APS) using thioredoxin as an electron donor.</text>
</comment>
<keyword evidence="3 14" id="KW-0479">Metal-binding</keyword>
<dbReference type="NCBIfam" id="NF002537">
    <property type="entry name" value="PRK02090.1"/>
    <property type="match status" value="1"/>
</dbReference>
<keyword evidence="17" id="KW-1185">Reference proteome</keyword>
<protein>
    <recommendedName>
        <fullName evidence="10 14">Adenosine 5'-phosphosulfate reductase</fullName>
        <shortName evidence="14">APS reductase</shortName>
        <ecNumber evidence="9 14">1.8.4.10</ecNumber>
    </recommendedName>
    <alternativeName>
        <fullName evidence="12 14">5'-adenylylsulfate reductase</fullName>
    </alternativeName>
    <alternativeName>
        <fullName evidence="11 14">Thioredoxin-dependent 5'-adenylylsulfate reductase</fullName>
    </alternativeName>
</protein>
<dbReference type="AlphaFoldDB" id="A0A2S5DF62"/>
<dbReference type="CDD" id="cd23945">
    <property type="entry name" value="PAPS_reductase"/>
    <property type="match status" value="1"/>
</dbReference>
<evidence type="ECO:0000313" key="16">
    <source>
        <dbReference type="EMBL" id="POZ61745.1"/>
    </source>
</evidence>
<keyword evidence="6 14" id="KW-0411">Iron-sulfur</keyword>
<feature type="active site" description="Nucleophile; cysteine thiosulfonate intermediate" evidence="14">
    <location>
        <position position="221"/>
    </location>
</feature>
<dbReference type="GO" id="GO:0019344">
    <property type="term" value="P:cysteine biosynthetic process"/>
    <property type="evidence" value="ECO:0007669"/>
    <property type="project" value="InterPro"/>
</dbReference>
<dbReference type="EC" id="1.8.4.10" evidence="9 14"/>
<dbReference type="GO" id="GO:0051539">
    <property type="term" value="F:4 iron, 4 sulfur cluster binding"/>
    <property type="evidence" value="ECO:0007669"/>
    <property type="project" value="UniProtKB-UniRule"/>
</dbReference>
<dbReference type="SUPFAM" id="SSF52402">
    <property type="entry name" value="Adenine nucleotide alpha hydrolases-like"/>
    <property type="match status" value="1"/>
</dbReference>
<evidence type="ECO:0000256" key="8">
    <source>
        <dbReference type="ARBA" id="ARBA00024327"/>
    </source>
</evidence>
<dbReference type="PIRSF" id="PIRSF000857">
    <property type="entry name" value="PAPS_reductase"/>
    <property type="match status" value="1"/>
</dbReference>
<keyword evidence="4 14" id="KW-0560">Oxidoreductase</keyword>
<evidence type="ECO:0000256" key="14">
    <source>
        <dbReference type="HAMAP-Rule" id="MF_00063"/>
    </source>
</evidence>
<evidence type="ECO:0000313" key="17">
    <source>
        <dbReference type="Proteomes" id="UP000237082"/>
    </source>
</evidence>
<evidence type="ECO:0000256" key="1">
    <source>
        <dbReference type="ARBA" id="ARBA00009732"/>
    </source>
</evidence>
<dbReference type="Gene3D" id="3.40.50.620">
    <property type="entry name" value="HUPs"/>
    <property type="match status" value="1"/>
</dbReference>
<keyword evidence="2 14" id="KW-0963">Cytoplasm</keyword>
<dbReference type="Pfam" id="PF01507">
    <property type="entry name" value="PAPS_reduct"/>
    <property type="match status" value="1"/>
</dbReference>
<feature type="domain" description="Phosphoadenosine phosphosulphate reductase" evidence="15">
    <location>
        <begin position="25"/>
        <end position="199"/>
    </location>
</feature>
<dbReference type="GO" id="GO:0019379">
    <property type="term" value="P:sulfate assimilation, phosphoadenylyl sulfate reduction by phosphoadenylyl-sulfate reductase (thioredoxin)"/>
    <property type="evidence" value="ECO:0007669"/>
    <property type="project" value="UniProtKB-UniRule"/>
</dbReference>
<comment type="catalytic activity">
    <reaction evidence="13 14">
        <text>[thioredoxin]-disulfide + sulfite + AMP + 2 H(+) = adenosine 5'-phosphosulfate + [thioredoxin]-dithiol</text>
        <dbReference type="Rhea" id="RHEA:21976"/>
        <dbReference type="Rhea" id="RHEA-COMP:10698"/>
        <dbReference type="Rhea" id="RHEA-COMP:10700"/>
        <dbReference type="ChEBI" id="CHEBI:15378"/>
        <dbReference type="ChEBI" id="CHEBI:17359"/>
        <dbReference type="ChEBI" id="CHEBI:29950"/>
        <dbReference type="ChEBI" id="CHEBI:50058"/>
        <dbReference type="ChEBI" id="CHEBI:58243"/>
        <dbReference type="ChEBI" id="CHEBI:456215"/>
        <dbReference type="EC" id="1.8.4.10"/>
    </reaction>
</comment>
<dbReference type="NCBIfam" id="TIGR02055">
    <property type="entry name" value="APS_reductase"/>
    <property type="match status" value="1"/>
</dbReference>
<evidence type="ECO:0000256" key="9">
    <source>
        <dbReference type="ARBA" id="ARBA00024386"/>
    </source>
</evidence>
<feature type="binding site" evidence="14">
    <location>
        <position position="111"/>
    </location>
    <ligand>
        <name>[4Fe-4S] cluster</name>
        <dbReference type="ChEBI" id="CHEBI:49883"/>
    </ligand>
</feature>
<sequence length="234" mass="26422">MSLESKLAATSALLQTIAAEYPDAVLANSYGAEDMVLTDLIARLALPLRSFSLDTGRLPAETYELMQQVGERYPDHPVQVYFPETAATEQYVNLHGINGFYQSVELRKSCCAIRKLEPLKRALAGRSAWITGLRRQQSPTRLDLADKEYDADNGLLKFSPLLDWTEAEVWQYLRDNEVPYNALHDRHYPSIGCAPCTRAISVGEDIRAGRWWWENPETKECGLHVKASPLKRPV</sequence>
<organism evidence="16 17">
    <name type="scientific">Chromobacterium alticapitis</name>
    <dbReference type="NCBI Taxonomy" id="2073169"/>
    <lineage>
        <taxon>Bacteria</taxon>
        <taxon>Pseudomonadati</taxon>
        <taxon>Pseudomonadota</taxon>
        <taxon>Betaproteobacteria</taxon>
        <taxon>Neisseriales</taxon>
        <taxon>Chromobacteriaceae</taxon>
        <taxon>Chromobacterium</taxon>
    </lineage>
</organism>
<feature type="binding site" evidence="14">
    <location>
        <position position="196"/>
    </location>
    <ligand>
        <name>[4Fe-4S] cluster</name>
        <dbReference type="ChEBI" id="CHEBI:49883"/>
    </ligand>
</feature>
<evidence type="ECO:0000259" key="15">
    <source>
        <dbReference type="Pfam" id="PF01507"/>
    </source>
</evidence>
<evidence type="ECO:0000256" key="13">
    <source>
        <dbReference type="ARBA" id="ARBA00048441"/>
    </source>
</evidence>
<evidence type="ECO:0000256" key="11">
    <source>
        <dbReference type="ARBA" id="ARBA00030894"/>
    </source>
</evidence>
<dbReference type="GO" id="GO:0005737">
    <property type="term" value="C:cytoplasm"/>
    <property type="evidence" value="ECO:0007669"/>
    <property type="project" value="UniProtKB-SubCell"/>
</dbReference>
<comment type="caution">
    <text evidence="16">The sequence shown here is derived from an EMBL/GenBank/DDBJ whole genome shotgun (WGS) entry which is preliminary data.</text>
</comment>
<dbReference type="OrthoDB" id="9794018at2"/>
<name>A0A2S5DF62_9NEIS</name>
<comment type="cofactor">
    <cofactor evidence="14">
        <name>[4Fe-4S] cluster</name>
        <dbReference type="ChEBI" id="CHEBI:49883"/>
    </cofactor>
    <text evidence="14">Binds 1 [4Fe-4S] cluster per subunit.</text>
</comment>
<evidence type="ECO:0000256" key="7">
    <source>
        <dbReference type="ARBA" id="ARBA00024298"/>
    </source>
</evidence>
<feature type="binding site" evidence="14">
    <location>
        <position position="193"/>
    </location>
    <ligand>
        <name>[4Fe-4S] cluster</name>
        <dbReference type="ChEBI" id="CHEBI:49883"/>
    </ligand>
</feature>
<comment type="similarity">
    <text evidence="1 14">Belongs to the PAPS reductase family. CysH subfamily.</text>
</comment>
<proteinExistence type="inferred from homology"/>
<dbReference type="NCBIfam" id="TIGR00434">
    <property type="entry name" value="cysH"/>
    <property type="match status" value="1"/>
</dbReference>
<dbReference type="InterPro" id="IPR014729">
    <property type="entry name" value="Rossmann-like_a/b/a_fold"/>
</dbReference>
<evidence type="ECO:0000256" key="6">
    <source>
        <dbReference type="ARBA" id="ARBA00023014"/>
    </source>
</evidence>
<dbReference type="InterPro" id="IPR002500">
    <property type="entry name" value="PAPS_reduct_dom"/>
</dbReference>
<dbReference type="HAMAP" id="MF_00063">
    <property type="entry name" value="CysH"/>
    <property type="match status" value="1"/>
</dbReference>
<feature type="binding site" evidence="14">
    <location>
        <position position="110"/>
    </location>
    <ligand>
        <name>[4Fe-4S] cluster</name>
        <dbReference type="ChEBI" id="CHEBI:49883"/>
    </ligand>
</feature>
<dbReference type="PANTHER" id="PTHR46482">
    <property type="entry name" value="5'-ADENYLYLSULFATE REDUCTASE 3, CHLOROPLASTIC"/>
    <property type="match status" value="1"/>
</dbReference>
<dbReference type="RefSeq" id="WP_103902923.1">
    <property type="nucleotide sequence ID" value="NZ_PQWB01000047.1"/>
</dbReference>
<evidence type="ECO:0000256" key="12">
    <source>
        <dbReference type="ARBA" id="ARBA00032041"/>
    </source>
</evidence>
<dbReference type="Proteomes" id="UP000237082">
    <property type="component" value="Unassembled WGS sequence"/>
</dbReference>
<evidence type="ECO:0000256" key="2">
    <source>
        <dbReference type="ARBA" id="ARBA00022490"/>
    </source>
</evidence>
<dbReference type="PANTHER" id="PTHR46482:SF9">
    <property type="entry name" value="5'-ADENYLYLSULFATE REDUCTASE 1, CHLOROPLASTIC"/>
    <property type="match status" value="1"/>
</dbReference>
<evidence type="ECO:0000256" key="3">
    <source>
        <dbReference type="ARBA" id="ARBA00022723"/>
    </source>
</evidence>
<evidence type="ECO:0000256" key="10">
    <source>
        <dbReference type="ARBA" id="ARBA00029514"/>
    </source>
</evidence>
<dbReference type="GO" id="GO:0043866">
    <property type="term" value="F:adenylyl-sulfate reductase (thioredoxin) activity"/>
    <property type="evidence" value="ECO:0007669"/>
    <property type="project" value="UniProtKB-EC"/>
</dbReference>
<comment type="pathway">
    <text evidence="8 14">Sulfur metabolism; hydrogen sulfide biosynthesis; sulfite from sulfate.</text>
</comment>
<dbReference type="EMBL" id="PQWB01000047">
    <property type="protein sequence ID" value="POZ61745.1"/>
    <property type="molecule type" value="Genomic_DNA"/>
</dbReference>
<dbReference type="GO" id="GO:0046872">
    <property type="term" value="F:metal ion binding"/>
    <property type="evidence" value="ECO:0007669"/>
    <property type="project" value="UniProtKB-KW"/>
</dbReference>
<reference evidence="17" key="1">
    <citation type="submission" date="2018-02" db="EMBL/GenBank/DDBJ databases">
        <authorList>
            <person name="O'Hara-Hanley K."/>
            <person name="Soby S."/>
        </authorList>
    </citation>
    <scope>NUCLEOTIDE SEQUENCE [LARGE SCALE GENOMIC DNA]</scope>
    <source>
        <strain evidence="17">MWU14-2602</strain>
    </source>
</reference>
<dbReference type="InterPro" id="IPR011798">
    <property type="entry name" value="APS_reductase"/>
</dbReference>
<dbReference type="GO" id="GO:0070814">
    <property type="term" value="P:hydrogen sulfide biosynthetic process"/>
    <property type="evidence" value="ECO:0007669"/>
    <property type="project" value="UniProtKB-UniRule"/>
</dbReference>
<keyword evidence="5 14" id="KW-0408">Iron</keyword>
<dbReference type="GO" id="GO:0004604">
    <property type="term" value="F:phosphoadenylyl-sulfate reductase (thioredoxin) activity"/>
    <property type="evidence" value="ECO:0007669"/>
    <property type="project" value="UniProtKB-UniRule"/>
</dbReference>
<accession>A0A2S5DF62</accession>
<dbReference type="InterPro" id="IPR004511">
    <property type="entry name" value="PAPS/APS_Rdtase"/>
</dbReference>
<gene>
    <name evidence="14" type="primary">cysH</name>
    <name evidence="16" type="ORF">C2I19_11950</name>
</gene>
<evidence type="ECO:0000256" key="5">
    <source>
        <dbReference type="ARBA" id="ARBA00023004"/>
    </source>
</evidence>
<comment type="subcellular location">
    <subcellularLocation>
        <location evidence="14">Cytoplasm</location>
    </subcellularLocation>
</comment>